<dbReference type="InterPro" id="IPR052341">
    <property type="entry name" value="LOG_family_nucleotidases"/>
</dbReference>
<dbReference type="Pfam" id="PF18306">
    <property type="entry name" value="LDcluster4"/>
    <property type="match status" value="1"/>
</dbReference>
<organism evidence="1 2">
    <name type="scientific">Methanofollis fontis</name>
    <dbReference type="NCBI Taxonomy" id="2052832"/>
    <lineage>
        <taxon>Archaea</taxon>
        <taxon>Methanobacteriati</taxon>
        <taxon>Methanobacteriota</taxon>
        <taxon>Stenosarchaea group</taxon>
        <taxon>Methanomicrobia</taxon>
        <taxon>Methanomicrobiales</taxon>
        <taxon>Methanomicrobiaceae</taxon>
        <taxon>Methanofollis</taxon>
    </lineage>
</organism>
<dbReference type="InterPro" id="IPR005268">
    <property type="entry name" value="CHP00725"/>
</dbReference>
<dbReference type="InterPro" id="IPR041164">
    <property type="entry name" value="LDcluster4"/>
</dbReference>
<keyword evidence="2" id="KW-1185">Reference proteome</keyword>
<proteinExistence type="predicted"/>
<reference evidence="1 2" key="1">
    <citation type="submission" date="2017-11" db="EMBL/GenBank/DDBJ databases">
        <title>Isolation and Characterization of Methanofollis Species from Methane Seep Offshore SW Taiwan.</title>
        <authorList>
            <person name="Teng N.-H."/>
            <person name="Lai M.-C."/>
            <person name="Chen S.-C."/>
        </authorList>
    </citation>
    <scope>NUCLEOTIDE SEQUENCE [LARGE SCALE GENOMIC DNA]</scope>
    <source>
        <strain evidence="1 2">FWC-SCC2</strain>
    </source>
</reference>
<dbReference type="RefSeq" id="WP_130647575.1">
    <property type="nucleotide sequence ID" value="NZ_PGCL01000006.1"/>
</dbReference>
<dbReference type="SUPFAM" id="SSF102405">
    <property type="entry name" value="MCP/YpsA-like"/>
    <property type="match status" value="1"/>
</dbReference>
<dbReference type="AlphaFoldDB" id="A0A483CR29"/>
<protein>
    <submittedName>
        <fullName evidence="1">TIGR00725 family protein</fullName>
    </submittedName>
</protein>
<dbReference type="Proteomes" id="UP000292580">
    <property type="component" value="Unassembled WGS sequence"/>
</dbReference>
<gene>
    <name evidence="1" type="ORF">CUJ86_10740</name>
</gene>
<dbReference type="EMBL" id="PGCL01000006">
    <property type="protein sequence ID" value="TAJ43488.1"/>
    <property type="molecule type" value="Genomic_DNA"/>
</dbReference>
<dbReference type="Gene3D" id="3.40.50.450">
    <property type="match status" value="1"/>
</dbReference>
<evidence type="ECO:0000313" key="2">
    <source>
        <dbReference type="Proteomes" id="UP000292580"/>
    </source>
</evidence>
<name>A0A483CR29_9EURY</name>
<dbReference type="PANTHER" id="PTHR43393:SF3">
    <property type="entry name" value="LYSINE DECARBOXYLASE-LIKE PROTEIN"/>
    <property type="match status" value="1"/>
</dbReference>
<dbReference type="GO" id="GO:0005829">
    <property type="term" value="C:cytosol"/>
    <property type="evidence" value="ECO:0007669"/>
    <property type="project" value="TreeGrafter"/>
</dbReference>
<sequence>MQIAVIGASSCSPEEYEAARTVGYLIAGNRETLVCGGLSGVMEGACRGAKEMDGTTLGIIPGTAGENPYVDVVVRTGMSHARNALVVGSADAVIAIGGGYGTLSEIGLALKMKKAVFGVGTWEIDGIFRCATPEEAVLMAVRASRLSRPSGSPPSPRESH</sequence>
<dbReference type="OrthoDB" id="9570at2157"/>
<accession>A0A483CR29</accession>
<dbReference type="NCBIfam" id="TIGR00725">
    <property type="entry name" value="TIGR00725 family protein"/>
    <property type="match status" value="1"/>
</dbReference>
<evidence type="ECO:0000313" key="1">
    <source>
        <dbReference type="EMBL" id="TAJ43488.1"/>
    </source>
</evidence>
<dbReference type="PANTHER" id="PTHR43393">
    <property type="entry name" value="CYTOKININ RIBOSIDE 5'-MONOPHOSPHATE PHOSPHORIBOHYDROLASE"/>
    <property type="match status" value="1"/>
</dbReference>
<comment type="caution">
    <text evidence="1">The sequence shown here is derived from an EMBL/GenBank/DDBJ whole genome shotgun (WGS) entry which is preliminary data.</text>
</comment>